<dbReference type="PRINTS" id="PR00320">
    <property type="entry name" value="GPROTEINBRPT"/>
</dbReference>
<feature type="repeat" description="WD" evidence="3">
    <location>
        <begin position="448"/>
        <end position="481"/>
    </location>
</feature>
<dbReference type="PANTHER" id="PTHR19848">
    <property type="entry name" value="WD40 REPEAT PROTEIN"/>
    <property type="match status" value="1"/>
</dbReference>
<dbReference type="InterPro" id="IPR015943">
    <property type="entry name" value="WD40/YVTN_repeat-like_dom_sf"/>
</dbReference>
<dbReference type="PROSITE" id="PS50294">
    <property type="entry name" value="WD_REPEATS_REGION"/>
    <property type="match status" value="6"/>
</dbReference>
<organism evidence="4 5">
    <name type="scientific">Pyrrhoderma noxium</name>
    <dbReference type="NCBI Taxonomy" id="2282107"/>
    <lineage>
        <taxon>Eukaryota</taxon>
        <taxon>Fungi</taxon>
        <taxon>Dikarya</taxon>
        <taxon>Basidiomycota</taxon>
        <taxon>Agaricomycotina</taxon>
        <taxon>Agaricomycetes</taxon>
        <taxon>Hymenochaetales</taxon>
        <taxon>Hymenochaetaceae</taxon>
        <taxon>Pyrrhoderma</taxon>
    </lineage>
</organism>
<dbReference type="InParanoid" id="A0A286U4Y9"/>
<feature type="repeat" description="WD" evidence="3">
    <location>
        <begin position="262"/>
        <end position="303"/>
    </location>
</feature>
<dbReference type="CDD" id="cd00200">
    <property type="entry name" value="WD40"/>
    <property type="match status" value="1"/>
</dbReference>
<dbReference type="InterPro" id="IPR011047">
    <property type="entry name" value="Quinoprotein_ADH-like_sf"/>
</dbReference>
<keyword evidence="2" id="KW-0677">Repeat</keyword>
<dbReference type="SMART" id="SM00320">
    <property type="entry name" value="WD40"/>
    <property type="match status" value="8"/>
</dbReference>
<gene>
    <name evidence="4" type="ORF">PNOK_0971200</name>
</gene>
<comment type="caution">
    <text evidence="4">The sequence shown here is derived from an EMBL/GenBank/DDBJ whole genome shotgun (WGS) entry which is preliminary data.</text>
</comment>
<evidence type="ECO:0000256" key="2">
    <source>
        <dbReference type="ARBA" id="ARBA00022737"/>
    </source>
</evidence>
<dbReference type="OrthoDB" id="2672598at2759"/>
<reference evidence="4 5" key="1">
    <citation type="journal article" date="2017" name="Mol. Ecol.">
        <title>Comparative and population genomic landscape of Phellinus noxius: A hypervariable fungus causing root rot in trees.</title>
        <authorList>
            <person name="Chung C.L."/>
            <person name="Lee T.J."/>
            <person name="Akiba M."/>
            <person name="Lee H.H."/>
            <person name="Kuo T.H."/>
            <person name="Liu D."/>
            <person name="Ke H.M."/>
            <person name="Yokoi T."/>
            <person name="Roa M.B."/>
            <person name="Lu M.J."/>
            <person name="Chang Y.Y."/>
            <person name="Ann P.J."/>
            <person name="Tsai J.N."/>
            <person name="Chen C.Y."/>
            <person name="Tzean S.S."/>
            <person name="Ota Y."/>
            <person name="Hattori T."/>
            <person name="Sahashi N."/>
            <person name="Liou R.F."/>
            <person name="Kikuchi T."/>
            <person name="Tsai I.J."/>
        </authorList>
    </citation>
    <scope>NUCLEOTIDE SEQUENCE [LARGE SCALE GENOMIC DNA]</scope>
    <source>
        <strain evidence="4 5">FFPRI411160</strain>
    </source>
</reference>
<dbReference type="PANTHER" id="PTHR19848:SF8">
    <property type="entry name" value="F-BOX AND WD REPEAT DOMAIN CONTAINING 7"/>
    <property type="match status" value="1"/>
</dbReference>
<dbReference type="InterPro" id="IPR019775">
    <property type="entry name" value="WD40_repeat_CS"/>
</dbReference>
<dbReference type="SUPFAM" id="SSF50998">
    <property type="entry name" value="Quinoprotein alcohol dehydrogenase-like"/>
    <property type="match status" value="1"/>
</dbReference>
<evidence type="ECO:0000256" key="1">
    <source>
        <dbReference type="ARBA" id="ARBA00022574"/>
    </source>
</evidence>
<dbReference type="STRING" id="2282107.A0A286U4Y9"/>
<feature type="repeat" description="WD" evidence="3">
    <location>
        <begin position="339"/>
        <end position="361"/>
    </location>
</feature>
<feature type="repeat" description="WD" evidence="3">
    <location>
        <begin position="405"/>
        <end position="446"/>
    </location>
</feature>
<sequence>MIAGPLTGVDGSSVLAAIYLLDGRQIIVASRNGVITKLGVSTNSLNWKRVMSERQIGPTRVVSAVFSPDRKFILFGSNQGTIRVWSVDTGKQDGKPLGGHSGYISCLSFSLDGKYLASGSKDMTIWIWDMNKREAKTGPLRKHTKKVTAVDFSPSGNNVVSGSENKSIYIWDAFTGEVLRNINCVNGVNSVTYSPYSSKGLFILAEGYRWMSMWKEGNVTAPSEVFQVDDIVLRASLAPDNNRFVSIQIWDGLRRVGDTNMTFGEQGAITSVCSSPGGRFIATGSEDGSIYLWNILSGEFIKKLKLCDRVKSVTFSCINEKLIAFGTQNGTVQVGWKRLVSGSADNTVRIWSSETGHLLSTFNGHSDWVNSVAYSFDGSRIVSGLSDKTIIVWDAQSGEIICVPITGHEGVVSSVCFSPDKKQILSGSIDNTSHVWDALTGKPLFPPFRGHTGAVGSVCFFPDGRCFATGSNDGSIRIWTLGETLNDTYWRLRDDNWVVDENGKLMMWIPTELHGHFCGYRNISIFNRPFYLKLRFGPE</sequence>
<feature type="repeat" description="WD" evidence="3">
    <location>
        <begin position="362"/>
        <end position="403"/>
    </location>
</feature>
<dbReference type="InterPro" id="IPR001680">
    <property type="entry name" value="WD40_rpt"/>
</dbReference>
<dbReference type="PROSITE" id="PS00678">
    <property type="entry name" value="WD_REPEATS_1"/>
    <property type="match status" value="3"/>
</dbReference>
<keyword evidence="1 3" id="KW-0853">WD repeat</keyword>
<keyword evidence="5" id="KW-1185">Reference proteome</keyword>
<dbReference type="EMBL" id="NBII01000012">
    <property type="protein sequence ID" value="PAV14634.1"/>
    <property type="molecule type" value="Genomic_DNA"/>
</dbReference>
<name>A0A286U4Y9_9AGAM</name>
<dbReference type="Proteomes" id="UP000217199">
    <property type="component" value="Unassembled WGS sequence"/>
</dbReference>
<dbReference type="Pfam" id="PF00400">
    <property type="entry name" value="WD40"/>
    <property type="match status" value="8"/>
</dbReference>
<evidence type="ECO:0000313" key="5">
    <source>
        <dbReference type="Proteomes" id="UP000217199"/>
    </source>
</evidence>
<feature type="repeat" description="WD" evidence="3">
    <location>
        <begin position="61"/>
        <end position="95"/>
    </location>
</feature>
<proteinExistence type="predicted"/>
<protein>
    <submittedName>
        <fullName evidence="4">WD40 domain containing protein</fullName>
    </submittedName>
</protein>
<dbReference type="PROSITE" id="PS50082">
    <property type="entry name" value="WD_REPEATS_2"/>
    <property type="match status" value="8"/>
</dbReference>
<accession>A0A286U4Y9</accession>
<evidence type="ECO:0000256" key="3">
    <source>
        <dbReference type="PROSITE-ProRule" id="PRU00221"/>
    </source>
</evidence>
<evidence type="ECO:0000313" key="4">
    <source>
        <dbReference type="EMBL" id="PAV14634.1"/>
    </source>
</evidence>
<feature type="repeat" description="WD" evidence="3">
    <location>
        <begin position="97"/>
        <end position="138"/>
    </location>
</feature>
<feature type="repeat" description="WD" evidence="3">
    <location>
        <begin position="140"/>
        <end position="181"/>
    </location>
</feature>
<dbReference type="InterPro" id="IPR020472">
    <property type="entry name" value="WD40_PAC1"/>
</dbReference>
<dbReference type="AlphaFoldDB" id="A0A286U4Y9"/>
<dbReference type="Gene3D" id="2.130.10.10">
    <property type="entry name" value="YVTN repeat-like/Quinoprotein amine dehydrogenase"/>
    <property type="match status" value="3"/>
</dbReference>